<dbReference type="Proteomes" id="UP001199106">
    <property type="component" value="Unassembled WGS sequence"/>
</dbReference>
<comment type="caution">
    <text evidence="2">The sequence shown here is derived from an EMBL/GenBank/DDBJ whole genome shotgun (WGS) entry which is preliminary data.</text>
</comment>
<dbReference type="InterPro" id="IPR029045">
    <property type="entry name" value="ClpP/crotonase-like_dom_sf"/>
</dbReference>
<evidence type="ECO:0000256" key="1">
    <source>
        <dbReference type="SAM" id="SignalP"/>
    </source>
</evidence>
<protein>
    <submittedName>
        <fullName evidence="2">Uncharacterized protein</fullName>
    </submittedName>
</protein>
<dbReference type="SUPFAM" id="SSF52096">
    <property type="entry name" value="ClpP/crotonase"/>
    <property type="match status" value="1"/>
</dbReference>
<feature type="chain" id="PRO_5042047311" evidence="1">
    <location>
        <begin position="21"/>
        <end position="113"/>
    </location>
</feature>
<evidence type="ECO:0000313" key="2">
    <source>
        <dbReference type="EMBL" id="KAG9195797.1"/>
    </source>
</evidence>
<proteinExistence type="predicted"/>
<organism evidence="2 3">
    <name type="scientific">Alternaria panax</name>
    <dbReference type="NCBI Taxonomy" id="48097"/>
    <lineage>
        <taxon>Eukaryota</taxon>
        <taxon>Fungi</taxon>
        <taxon>Dikarya</taxon>
        <taxon>Ascomycota</taxon>
        <taxon>Pezizomycotina</taxon>
        <taxon>Dothideomycetes</taxon>
        <taxon>Pleosporomycetidae</taxon>
        <taxon>Pleosporales</taxon>
        <taxon>Pleosporineae</taxon>
        <taxon>Pleosporaceae</taxon>
        <taxon>Alternaria</taxon>
        <taxon>Alternaria sect. Panax</taxon>
    </lineage>
</organism>
<feature type="signal peptide" evidence="1">
    <location>
        <begin position="1"/>
        <end position="20"/>
    </location>
</feature>
<dbReference type="EMBL" id="JAANER010000001">
    <property type="protein sequence ID" value="KAG9195797.1"/>
    <property type="molecule type" value="Genomic_DNA"/>
</dbReference>
<dbReference type="Gene3D" id="3.90.226.10">
    <property type="entry name" value="2-enoyl-CoA Hydratase, Chain A, domain 1"/>
    <property type="match status" value="1"/>
</dbReference>
<keyword evidence="3" id="KW-1185">Reference proteome</keyword>
<sequence length="113" mass="12496">MSYINLLTSTTMLLASTIAALDLPDNRGLRTDQSRKDVLQIAFNNPGSQINFWGGDAIRGLTDIVQKVKDDTETKAVIFTSSNLLASDVKLYLGENVPLFYNPSVAEELWNKC</sequence>
<gene>
    <name evidence="2" type="ORF">G6011_00918</name>
</gene>
<evidence type="ECO:0000313" key="3">
    <source>
        <dbReference type="Proteomes" id="UP001199106"/>
    </source>
</evidence>
<name>A0AAD4IJN3_9PLEO</name>
<accession>A0AAD4IJN3</accession>
<reference evidence="2" key="1">
    <citation type="submission" date="2021-07" db="EMBL/GenBank/DDBJ databases">
        <title>Genome Resource of American Ginseng Black Spot Pathogen Alternaria panax.</title>
        <authorList>
            <person name="Qiu C."/>
            <person name="Wang W."/>
            <person name="Liu Z."/>
        </authorList>
    </citation>
    <scope>NUCLEOTIDE SEQUENCE</scope>
    <source>
        <strain evidence="2">BNCC115425</strain>
    </source>
</reference>
<keyword evidence="1" id="KW-0732">Signal</keyword>
<dbReference type="AlphaFoldDB" id="A0AAD4IJN3"/>